<dbReference type="GO" id="GO:0015344">
    <property type="term" value="F:siderophore uptake transmembrane transporter activity"/>
    <property type="evidence" value="ECO:0007669"/>
    <property type="project" value="TreeGrafter"/>
</dbReference>
<dbReference type="EMBL" id="RDSM01000001">
    <property type="protein sequence ID" value="RXH57203.1"/>
    <property type="molecule type" value="Genomic_DNA"/>
</dbReference>
<evidence type="ECO:0000256" key="1">
    <source>
        <dbReference type="ARBA" id="ARBA00004571"/>
    </source>
</evidence>
<feature type="region of interest" description="Disordered" evidence="7">
    <location>
        <begin position="120"/>
        <end position="145"/>
    </location>
</feature>
<evidence type="ECO:0000259" key="8">
    <source>
        <dbReference type="Pfam" id="PF25183"/>
    </source>
</evidence>
<evidence type="ECO:0000256" key="2">
    <source>
        <dbReference type="ARBA" id="ARBA00022448"/>
    </source>
</evidence>
<keyword evidence="6" id="KW-0998">Cell outer membrane</keyword>
<dbReference type="SUPFAM" id="SSF49452">
    <property type="entry name" value="Starch-binding domain-like"/>
    <property type="match status" value="1"/>
</dbReference>
<comment type="caution">
    <text evidence="9">The sequence shown here is derived from an EMBL/GenBank/DDBJ whole genome shotgun (WGS) entry which is preliminary data.</text>
</comment>
<dbReference type="Gene3D" id="2.40.170.20">
    <property type="entry name" value="TonB-dependent receptor, beta-barrel domain"/>
    <property type="match status" value="1"/>
</dbReference>
<dbReference type="Gene3D" id="2.60.40.1120">
    <property type="entry name" value="Carboxypeptidase-like, regulatory domain"/>
    <property type="match status" value="1"/>
</dbReference>
<dbReference type="GO" id="GO:0009279">
    <property type="term" value="C:cell outer membrane"/>
    <property type="evidence" value="ECO:0007669"/>
    <property type="project" value="UniProtKB-SubCell"/>
</dbReference>
<dbReference type="InterPro" id="IPR036942">
    <property type="entry name" value="Beta-barrel_TonB_sf"/>
</dbReference>
<feature type="region of interest" description="Disordered" evidence="7">
    <location>
        <begin position="878"/>
        <end position="924"/>
    </location>
</feature>
<keyword evidence="2" id="KW-0813">Transport</keyword>
<dbReference type="InterPro" id="IPR057601">
    <property type="entry name" value="Oar-like_b-barrel"/>
</dbReference>
<sequence>MILAPFLAPPGANAQQTGATVHGNVVDPDDALIPGAVVTLTPTSGKALTSTSQSDGTYTFKAVPAGTYSLTVTATGFGTFAKLGLRISAGQALTQDIKMTLQEQSQVVQVTANTAQVSVDADSNASSTTIKGKDLEALSDDPDELSSELTALAGPAAGPNGGQIYVDGFTGGQLPPKSSIREIRVNQNPFSAQYDKIGFGRVEVFTKPGTDKFHGNASIQGNDNNFNTSNPFLGATNVASPYHTIFFLGSLTGPVSHKASFTLSGSRRQIQDNAIVNPTSFYASSATSTTLCNPGDLTCSAIPTGYPTTARAIFQPKTRWDISPRIDLALSEKNTLTARYQYEENQTMNDGLGTTSLPSTAYNDGSSESTLQISDSQIVSPKIVNETRFEYQHTTTNQSPVSTLPNLTVQGNFAGGGSSLGTSNSTGSHIEGQNYTSIALAKNFIRFGGRVRYNSETLTSNAGSNGTFTYSFLLDPCVTQGSTAATKTCANSTDICSSANLTANGGSYYSSYQCGLASQYNITTINQPTINTNSTDVGLYLEDDWKPRSNLSISYGLRYEAQTKISSAHDLAPRVSISFGIPRKKGNPVTVLRGGFGIFYDRFTLANILSTVQNNGTNQVTATLLNPGANCQPGATSSCASATVVSKNNIYTLAPDLRSSYNMEFGAGVDQQLGRSATVSVNYLHTEGQHQFFSRSLPTATNYDYQFASGGVYNQNQLTSNINLRGKNFTVFGFYSLSFASADTGGATSFLSNPDNPRQDYGRASFNRRNFAVLGGNGTLKYKISLSPFMIFQGGAPYNILTGTDINGDSVYNDRPAFKTGATASCTNANSFTIPTTGASYTPIPINYCTAPSVFTFNLRIARTFGFGPKTDAAKAAEAAAAQGGGPGPGGRGGPGGGGRGGPGGGGGGGGRGGGGGGGPFGGGGGNSGRKYNLTFGAQGSNIFNVIPYGTPVGQLSSTKFGQSINIASGPFASGSAVRRITLQATFNF</sequence>
<proteinExistence type="predicted"/>
<evidence type="ECO:0000256" key="7">
    <source>
        <dbReference type="SAM" id="MobiDB-lite"/>
    </source>
</evidence>
<dbReference type="Proteomes" id="UP000289437">
    <property type="component" value="Unassembled WGS sequence"/>
</dbReference>
<dbReference type="PANTHER" id="PTHR30069:SF46">
    <property type="entry name" value="OAR PROTEIN"/>
    <property type="match status" value="1"/>
</dbReference>
<dbReference type="PANTHER" id="PTHR30069">
    <property type="entry name" value="TONB-DEPENDENT OUTER MEMBRANE RECEPTOR"/>
    <property type="match status" value="1"/>
</dbReference>
<dbReference type="Pfam" id="PF13620">
    <property type="entry name" value="CarboxypepD_reg"/>
    <property type="match status" value="1"/>
</dbReference>
<evidence type="ECO:0000256" key="5">
    <source>
        <dbReference type="ARBA" id="ARBA00023136"/>
    </source>
</evidence>
<comment type="subcellular location">
    <subcellularLocation>
        <location evidence="1">Cell outer membrane</location>
        <topology evidence="1">Multi-pass membrane protein</topology>
    </subcellularLocation>
</comment>
<feature type="compositionally biased region" description="Polar residues" evidence="7">
    <location>
        <begin position="121"/>
        <end position="130"/>
    </location>
</feature>
<organism evidence="9 10">
    <name type="scientific">Granulicella sibirica</name>
    <dbReference type="NCBI Taxonomy" id="2479048"/>
    <lineage>
        <taxon>Bacteria</taxon>
        <taxon>Pseudomonadati</taxon>
        <taxon>Acidobacteriota</taxon>
        <taxon>Terriglobia</taxon>
        <taxon>Terriglobales</taxon>
        <taxon>Acidobacteriaceae</taxon>
        <taxon>Granulicella</taxon>
    </lineage>
</organism>
<protein>
    <submittedName>
        <fullName evidence="9">Glycine-rich protein</fullName>
    </submittedName>
</protein>
<dbReference type="GO" id="GO:0030246">
    <property type="term" value="F:carbohydrate binding"/>
    <property type="evidence" value="ECO:0007669"/>
    <property type="project" value="InterPro"/>
</dbReference>
<dbReference type="AlphaFoldDB" id="A0A4Q0T0S2"/>
<evidence type="ECO:0000256" key="3">
    <source>
        <dbReference type="ARBA" id="ARBA00022452"/>
    </source>
</evidence>
<dbReference type="SUPFAM" id="SSF56935">
    <property type="entry name" value="Porins"/>
    <property type="match status" value="1"/>
</dbReference>
<feature type="compositionally biased region" description="Gly residues" evidence="7">
    <location>
        <begin position="883"/>
        <end position="924"/>
    </location>
</feature>
<evidence type="ECO:0000313" key="10">
    <source>
        <dbReference type="Proteomes" id="UP000289437"/>
    </source>
</evidence>
<accession>A0A4Q0T0S2</accession>
<name>A0A4Q0T0S2_9BACT</name>
<keyword evidence="5" id="KW-0472">Membrane</keyword>
<reference evidence="9 10" key="1">
    <citation type="submission" date="2018-11" db="EMBL/GenBank/DDBJ databases">
        <authorList>
            <person name="Mardanov A.V."/>
            <person name="Ravin N.V."/>
            <person name="Dedysh S.N."/>
        </authorList>
    </citation>
    <scope>NUCLEOTIDE SEQUENCE [LARGE SCALE GENOMIC DNA]</scope>
    <source>
        <strain evidence="9 10">AF10</strain>
    </source>
</reference>
<keyword evidence="4" id="KW-0812">Transmembrane</keyword>
<feature type="domain" description="TonB-dependent transporter Oar-like beta-barrel" evidence="8">
    <location>
        <begin position="317"/>
        <end position="569"/>
    </location>
</feature>
<dbReference type="OrthoDB" id="98676at2"/>
<dbReference type="GO" id="GO:0044718">
    <property type="term" value="P:siderophore transmembrane transport"/>
    <property type="evidence" value="ECO:0007669"/>
    <property type="project" value="TreeGrafter"/>
</dbReference>
<gene>
    <name evidence="9" type="ORF">GRAN_0513</name>
</gene>
<dbReference type="InterPro" id="IPR039426">
    <property type="entry name" value="TonB-dep_rcpt-like"/>
</dbReference>
<evidence type="ECO:0000256" key="4">
    <source>
        <dbReference type="ARBA" id="ARBA00022692"/>
    </source>
</evidence>
<evidence type="ECO:0000313" key="9">
    <source>
        <dbReference type="EMBL" id="RXH57203.1"/>
    </source>
</evidence>
<keyword evidence="3" id="KW-1134">Transmembrane beta strand</keyword>
<dbReference type="Pfam" id="PF25183">
    <property type="entry name" value="OMP_b-brl_4"/>
    <property type="match status" value="1"/>
</dbReference>
<reference evidence="10" key="2">
    <citation type="submission" date="2019-02" db="EMBL/GenBank/DDBJ databases">
        <title>Granulicella sibirica sp. nov., a psychrotolerant acidobacterium isolated from an organic soil layer in forested tundra, West Siberia.</title>
        <authorList>
            <person name="Oshkin I.Y."/>
            <person name="Kulichevskaya I.S."/>
            <person name="Rijpstra W.I.C."/>
            <person name="Sinninghe Damste J.S."/>
            <person name="Rakitin A.L."/>
            <person name="Ravin N.V."/>
            <person name="Dedysh S.N."/>
        </authorList>
    </citation>
    <scope>NUCLEOTIDE SEQUENCE [LARGE SCALE GENOMIC DNA]</scope>
    <source>
        <strain evidence="10">AF10</strain>
    </source>
</reference>
<keyword evidence="10" id="KW-1185">Reference proteome</keyword>
<dbReference type="InterPro" id="IPR013784">
    <property type="entry name" value="Carb-bd-like_fold"/>
</dbReference>
<evidence type="ECO:0000256" key="6">
    <source>
        <dbReference type="ARBA" id="ARBA00023237"/>
    </source>
</evidence>